<reference evidence="1 2" key="1">
    <citation type="submission" date="2021-01" db="EMBL/GenBank/DDBJ databases">
        <title>Cercospora kikuchii MAFF 305040 whole genome shotgun sequence.</title>
        <authorList>
            <person name="Kashiwa T."/>
            <person name="Suzuki T."/>
        </authorList>
    </citation>
    <scope>NUCLEOTIDE SEQUENCE [LARGE SCALE GENOMIC DNA]</scope>
    <source>
        <strain evidence="1 2">MAFF 305040</strain>
    </source>
</reference>
<evidence type="ECO:0000313" key="1">
    <source>
        <dbReference type="EMBL" id="GIZ37909.1"/>
    </source>
</evidence>
<accession>A0A9P3C7N0</accession>
<dbReference type="RefSeq" id="XP_044652396.1">
    <property type="nucleotide sequence ID" value="XM_044796461.1"/>
</dbReference>
<name>A0A9P3C7N0_9PEZI</name>
<proteinExistence type="predicted"/>
<sequence length="168" mass="18264">MAVTLQQIRHRSDTFFVPMNEVRSGPWSAGLQFLATEGLNGCTAVAVMSEYGAILAHIAPRTSTRTGDQDVRDLMAEVVCHFGMGRAAGLFPDATGIVLAAVHENEVALSDTVRVIKAVFERLGVPVRFGTYRVRGQGEMRARGETSIFIHGRSGMTPQTYVNDIGMH</sequence>
<dbReference type="OrthoDB" id="3902367at2759"/>
<organism evidence="1 2">
    <name type="scientific">Cercospora kikuchii</name>
    <dbReference type="NCBI Taxonomy" id="84275"/>
    <lineage>
        <taxon>Eukaryota</taxon>
        <taxon>Fungi</taxon>
        <taxon>Dikarya</taxon>
        <taxon>Ascomycota</taxon>
        <taxon>Pezizomycotina</taxon>
        <taxon>Dothideomycetes</taxon>
        <taxon>Dothideomycetidae</taxon>
        <taxon>Mycosphaerellales</taxon>
        <taxon>Mycosphaerellaceae</taxon>
        <taxon>Cercospora</taxon>
    </lineage>
</organism>
<evidence type="ECO:0000313" key="2">
    <source>
        <dbReference type="Proteomes" id="UP000825890"/>
    </source>
</evidence>
<dbReference type="EMBL" id="BOLY01000001">
    <property type="protein sequence ID" value="GIZ37909.1"/>
    <property type="molecule type" value="Genomic_DNA"/>
</dbReference>
<comment type="caution">
    <text evidence="1">The sequence shown here is derived from an EMBL/GenBank/DDBJ whole genome shotgun (WGS) entry which is preliminary data.</text>
</comment>
<gene>
    <name evidence="1" type="ORF">CKM354_000133800</name>
</gene>
<dbReference type="Proteomes" id="UP000825890">
    <property type="component" value="Unassembled WGS sequence"/>
</dbReference>
<keyword evidence="2" id="KW-1185">Reference proteome</keyword>
<dbReference type="AlphaFoldDB" id="A0A9P3C7N0"/>
<dbReference type="GeneID" id="68286913"/>
<protein>
    <submittedName>
        <fullName evidence="1">Uncharacterized protein</fullName>
    </submittedName>
</protein>